<dbReference type="EMBL" id="JAUSVO010000004">
    <property type="protein sequence ID" value="MDQ0439008.1"/>
    <property type="molecule type" value="Genomic_DNA"/>
</dbReference>
<comment type="caution">
    <text evidence="3">The sequence shown here is derived from an EMBL/GenBank/DDBJ whole genome shotgun (WGS) entry which is preliminary data.</text>
</comment>
<reference evidence="3 4" key="1">
    <citation type="submission" date="2023-07" db="EMBL/GenBank/DDBJ databases">
        <title>Genomic Encyclopedia of Type Strains, Phase IV (KMG-IV): sequencing the most valuable type-strain genomes for metagenomic binning, comparative biology and taxonomic classification.</title>
        <authorList>
            <person name="Goeker M."/>
        </authorList>
    </citation>
    <scope>NUCLEOTIDE SEQUENCE [LARGE SCALE GENOMIC DNA]</scope>
    <source>
        <strain evidence="3 4">B6-8</strain>
    </source>
</reference>
<dbReference type="Gene3D" id="3.40.190.10">
    <property type="entry name" value="Periplasmic binding protein-like II"/>
    <property type="match status" value="2"/>
</dbReference>
<evidence type="ECO:0000256" key="1">
    <source>
        <dbReference type="ARBA" id="ARBA00022729"/>
    </source>
</evidence>
<dbReference type="PANTHER" id="PTHR30006">
    <property type="entry name" value="THIAMINE-BINDING PERIPLASMIC PROTEIN-RELATED"/>
    <property type="match status" value="1"/>
</dbReference>
<dbReference type="SUPFAM" id="SSF53850">
    <property type="entry name" value="Periplasmic binding protein-like II"/>
    <property type="match status" value="1"/>
</dbReference>
<keyword evidence="3" id="KW-0762">Sugar transport</keyword>
<proteinExistence type="predicted"/>
<dbReference type="PANTHER" id="PTHR30006:SF2">
    <property type="entry name" value="ABC TRANSPORTER SUBSTRATE-BINDING PROTEIN"/>
    <property type="match status" value="1"/>
</dbReference>
<gene>
    <name evidence="3" type="ORF">QO014_003403</name>
</gene>
<evidence type="ECO:0000256" key="2">
    <source>
        <dbReference type="ARBA" id="ARBA00022764"/>
    </source>
</evidence>
<evidence type="ECO:0000313" key="4">
    <source>
        <dbReference type="Proteomes" id="UP001241603"/>
    </source>
</evidence>
<keyword evidence="2" id="KW-0574">Periplasm</keyword>
<keyword evidence="4" id="KW-1185">Reference proteome</keyword>
<keyword evidence="3" id="KW-0813">Transport</keyword>
<dbReference type="Proteomes" id="UP001241603">
    <property type="component" value="Unassembled WGS sequence"/>
</dbReference>
<keyword evidence="1" id="KW-0732">Signal</keyword>
<accession>A0ABU0H9L0</accession>
<protein>
    <submittedName>
        <fullName evidence="3">Multiple sugar transport system substrate-binding protein/putative spermidine/putrescine transport system substrate-binding protein</fullName>
    </submittedName>
</protein>
<dbReference type="Pfam" id="PF13416">
    <property type="entry name" value="SBP_bac_8"/>
    <property type="match status" value="1"/>
</dbReference>
<organism evidence="3 4">
    <name type="scientific">Kaistia dalseonensis</name>
    <dbReference type="NCBI Taxonomy" id="410840"/>
    <lineage>
        <taxon>Bacteria</taxon>
        <taxon>Pseudomonadati</taxon>
        <taxon>Pseudomonadota</taxon>
        <taxon>Alphaproteobacteria</taxon>
        <taxon>Hyphomicrobiales</taxon>
        <taxon>Kaistiaceae</taxon>
        <taxon>Kaistia</taxon>
    </lineage>
</organism>
<dbReference type="InterPro" id="IPR006059">
    <property type="entry name" value="SBP"/>
</dbReference>
<sequence>MAALISTAAILPASAQTKPVGSDTFNTKHLDFDATTLTRENFYEVLAPIAKQEGEVNLYSFAASFPVFWKEAVIPGFEKKYGVRVNFYDVKEDVAKQQLIAVHQAGEDSPADAYFAPGPTAAETRNTPIIANLPLADLLPEAKNYDPKLLRVSFGYEHGGTFMPLHRDQTGMGYNSALVKAEDVPADFPALLAYAKANPGKVAITSPLKGGSGENFLYGVAQSLLTGECHDKLTNDFGWDDAAAADWVKNSGCFAPVWDYFRELTPLVEVTNGNADTQNLIGNNAATIGTVWEDYAYTFVQDKQLPESYRITLLANGQDGGGDGAFLVRNATHPAAALLLIDYAMSYEPQLWKMKHMASRTARLDIALTDAIDAHNAQFLVPEATYRKYAIGYPSVPVMTAMRDAYVAEILSKL</sequence>
<dbReference type="RefSeq" id="WP_266349877.1">
    <property type="nucleotide sequence ID" value="NZ_JAPKNG010000004.1"/>
</dbReference>
<evidence type="ECO:0000313" key="3">
    <source>
        <dbReference type="EMBL" id="MDQ0439008.1"/>
    </source>
</evidence>
<name>A0ABU0H9L0_9HYPH</name>